<accession>A0A652ZWP2</accession>
<evidence type="ECO:0000259" key="1">
    <source>
        <dbReference type="PROSITE" id="PS51704"/>
    </source>
</evidence>
<dbReference type="InterPro" id="IPR017946">
    <property type="entry name" value="PLC-like_Pdiesterase_TIM-brl"/>
</dbReference>
<feature type="domain" description="GP-PDE" evidence="1">
    <location>
        <begin position="40"/>
        <end position="304"/>
    </location>
</feature>
<dbReference type="InterPro" id="IPR030395">
    <property type="entry name" value="GP_PDE_dom"/>
</dbReference>
<evidence type="ECO:0000313" key="2">
    <source>
        <dbReference type="EMBL" id="VBB40214.1"/>
    </source>
</evidence>
<dbReference type="Gene3D" id="3.20.20.190">
    <property type="entry name" value="Phosphatidylinositol (PI) phosphodiesterase"/>
    <property type="match status" value="1"/>
</dbReference>
<dbReference type="PANTHER" id="PTHR46211:SF1">
    <property type="entry name" value="GLYCEROPHOSPHODIESTER PHOSPHODIESTERASE, CYTOPLASMIC"/>
    <property type="match status" value="1"/>
</dbReference>
<dbReference type="GO" id="GO:0008081">
    <property type="term" value="F:phosphoric diester hydrolase activity"/>
    <property type="evidence" value="ECO:0007669"/>
    <property type="project" value="InterPro"/>
</dbReference>
<protein>
    <submittedName>
        <fullName evidence="2">Glycerophosphoryl diester phosphodiesterase</fullName>
    </submittedName>
</protein>
<dbReference type="GO" id="GO:0006629">
    <property type="term" value="P:lipid metabolic process"/>
    <property type="evidence" value="ECO:0007669"/>
    <property type="project" value="InterPro"/>
</dbReference>
<dbReference type="PROSITE" id="PS51704">
    <property type="entry name" value="GP_PDE"/>
    <property type="match status" value="1"/>
</dbReference>
<organism evidence="2">
    <name type="scientific">uncultured Spirochaetota bacterium</name>
    <dbReference type="NCBI Taxonomy" id="460511"/>
    <lineage>
        <taxon>Bacteria</taxon>
        <taxon>Pseudomonadati</taxon>
        <taxon>Spirochaetota</taxon>
        <taxon>environmental samples</taxon>
    </lineage>
</organism>
<dbReference type="PROSITE" id="PS51257">
    <property type="entry name" value="PROKAR_LIPOPROTEIN"/>
    <property type="match status" value="1"/>
</dbReference>
<dbReference type="AlphaFoldDB" id="A0A652ZWP2"/>
<dbReference type="PANTHER" id="PTHR46211">
    <property type="entry name" value="GLYCEROPHOSPHORYL DIESTER PHOSPHODIESTERASE"/>
    <property type="match status" value="1"/>
</dbReference>
<proteinExistence type="predicted"/>
<name>A0A652ZWP2_9SPIR</name>
<dbReference type="Pfam" id="PF03009">
    <property type="entry name" value="GDPD"/>
    <property type="match status" value="1"/>
</dbReference>
<sequence>MRSIAPLLPILVLTACGTAQEWKTTRPERKELSMRNPAPVVVMAHRGFRGIAPENTLYAARKGWESGAEYWELDVAASSDGELVVIHDDTLKRTTDAEERFPGRKPWSVYDFSLEELKSLDAGSWYIDADPFGQIAAGRIPPTEFESFRGLRIPTLREALLLTKELAWRVNIEIKDAAGRPCDAWIVEKTAALITELGMRDSVLISSFNHSYLARMKKAEPRLPVAALVDKPLADPAATLQSLRAVALNPNYKHLDEKTVRALREAGFGVLVWTPNEPADMKRLLDWGVTGLITDFPDRALGLLYGKI</sequence>
<dbReference type="SUPFAM" id="SSF51695">
    <property type="entry name" value="PLC-like phosphodiesterases"/>
    <property type="match status" value="1"/>
</dbReference>
<reference evidence="2" key="1">
    <citation type="submission" date="2018-07" db="EMBL/GenBank/DDBJ databases">
        <authorList>
            <consortium name="Genoscope - CEA"/>
            <person name="William W."/>
        </authorList>
    </citation>
    <scope>NUCLEOTIDE SEQUENCE</scope>
    <source>
        <strain evidence="2">IK1</strain>
    </source>
</reference>
<dbReference type="EMBL" id="UPXP01000021">
    <property type="protein sequence ID" value="VBB40214.1"/>
    <property type="molecule type" value="Genomic_DNA"/>
</dbReference>
<gene>
    <name evidence="2" type="ORF">TRIP_E280191</name>
</gene>